<organism evidence="12 13">
    <name type="scientific">Nicotiana sylvestris</name>
    <name type="common">Wood tobacco</name>
    <name type="synonym">South American tobacco</name>
    <dbReference type="NCBI Taxonomy" id="4096"/>
    <lineage>
        <taxon>Eukaryota</taxon>
        <taxon>Viridiplantae</taxon>
        <taxon>Streptophyta</taxon>
        <taxon>Embryophyta</taxon>
        <taxon>Tracheophyta</taxon>
        <taxon>Spermatophyta</taxon>
        <taxon>Magnoliopsida</taxon>
        <taxon>eudicotyledons</taxon>
        <taxon>Gunneridae</taxon>
        <taxon>Pentapetalae</taxon>
        <taxon>asterids</taxon>
        <taxon>lamiids</taxon>
        <taxon>Solanales</taxon>
        <taxon>Solanaceae</taxon>
        <taxon>Nicotianoideae</taxon>
        <taxon>Nicotianeae</taxon>
        <taxon>Nicotiana</taxon>
    </lineage>
</organism>
<reference evidence="12" key="1">
    <citation type="journal article" date="2013" name="Genome Biol.">
        <title>Reference genomes and transcriptomes of Nicotiana sylvestris and Nicotiana tomentosiformis.</title>
        <authorList>
            <person name="Sierro N."/>
            <person name="Battey J.N."/>
            <person name="Ouadi S."/>
            <person name="Bovet L."/>
            <person name="Goepfert S."/>
            <person name="Bakaher N."/>
            <person name="Peitsch M.C."/>
            <person name="Ivanov N.V."/>
        </authorList>
    </citation>
    <scope>NUCLEOTIDE SEQUENCE [LARGE SCALE GENOMIC DNA]</scope>
</reference>
<evidence type="ECO:0000256" key="2">
    <source>
        <dbReference type="ARBA" id="ARBA00022821"/>
    </source>
</evidence>
<dbReference type="InterPro" id="IPR017441">
    <property type="entry name" value="Protein_kinase_ATP_BS"/>
</dbReference>
<dbReference type="GO" id="GO:0005634">
    <property type="term" value="C:nucleus"/>
    <property type="evidence" value="ECO:0007669"/>
    <property type="project" value="UniProtKB-SubCell"/>
</dbReference>
<keyword evidence="7" id="KW-0067">ATP-binding</keyword>
<dbReference type="PRINTS" id="PR00367">
    <property type="entry name" value="ETHRSPELEMNT"/>
</dbReference>
<comment type="subcellular location">
    <subcellularLocation>
        <location evidence="1">Nucleus</location>
    </subcellularLocation>
</comment>
<dbReference type="Proteomes" id="UP000189701">
    <property type="component" value="Unplaced"/>
</dbReference>
<dbReference type="InterPro" id="IPR011009">
    <property type="entry name" value="Kinase-like_dom_sf"/>
</dbReference>
<dbReference type="InterPro" id="IPR001245">
    <property type="entry name" value="Ser-Thr/Tyr_kinase_cat_dom"/>
</dbReference>
<evidence type="ECO:0000256" key="5">
    <source>
        <dbReference type="ARBA" id="ARBA00023163"/>
    </source>
</evidence>
<evidence type="ECO:0000256" key="8">
    <source>
        <dbReference type="SAM" id="MobiDB-lite"/>
    </source>
</evidence>
<dbReference type="InterPro" id="IPR001471">
    <property type="entry name" value="AP2/ERF_dom"/>
</dbReference>
<keyword evidence="9" id="KW-1133">Transmembrane helix</keyword>
<evidence type="ECO:0000256" key="4">
    <source>
        <dbReference type="ARBA" id="ARBA00023125"/>
    </source>
</evidence>
<feature type="domain" description="AP2/ERF" evidence="11">
    <location>
        <begin position="14"/>
        <end position="73"/>
    </location>
</feature>
<feature type="compositionally biased region" description="Basic residues" evidence="8">
    <location>
        <begin position="314"/>
        <end position="325"/>
    </location>
</feature>
<reference evidence="13" key="2">
    <citation type="submission" date="2025-08" db="UniProtKB">
        <authorList>
            <consortium name="RefSeq"/>
        </authorList>
    </citation>
    <scope>IDENTIFICATION</scope>
    <source>
        <tissue evidence="13">Leaf</tissue>
    </source>
</reference>
<keyword evidence="2" id="KW-0611">Plant defense</keyword>
<feature type="region of interest" description="Disordered" evidence="8">
    <location>
        <begin position="302"/>
        <end position="327"/>
    </location>
</feature>
<keyword evidence="4" id="KW-0238">DNA-binding</keyword>
<keyword evidence="9" id="KW-0472">Membrane</keyword>
<feature type="compositionally biased region" description="Polar residues" evidence="8">
    <location>
        <begin position="99"/>
        <end position="110"/>
    </location>
</feature>
<keyword evidence="9" id="KW-0812">Transmembrane</keyword>
<evidence type="ECO:0000256" key="1">
    <source>
        <dbReference type="ARBA" id="ARBA00004123"/>
    </source>
</evidence>
<dbReference type="PROSITE" id="PS51032">
    <property type="entry name" value="AP2_ERF"/>
    <property type="match status" value="3"/>
</dbReference>
<evidence type="ECO:0000256" key="7">
    <source>
        <dbReference type="PROSITE-ProRule" id="PRU10141"/>
    </source>
</evidence>
<dbReference type="GO" id="GO:0006952">
    <property type="term" value="P:defense response"/>
    <property type="evidence" value="ECO:0007669"/>
    <property type="project" value="UniProtKB-KW"/>
</dbReference>
<dbReference type="GeneID" id="104217818"/>
<dbReference type="Gene3D" id="3.30.730.10">
    <property type="entry name" value="AP2/ERF domain"/>
    <property type="match status" value="3"/>
</dbReference>
<dbReference type="PROSITE" id="PS00107">
    <property type="entry name" value="PROTEIN_KINASE_ATP"/>
    <property type="match status" value="1"/>
</dbReference>
<accession>A0A1U7VEG0</accession>
<dbReference type="OrthoDB" id="1303264at2759"/>
<dbReference type="Pfam" id="PF07714">
    <property type="entry name" value="PK_Tyr_Ser-Thr"/>
    <property type="match status" value="1"/>
</dbReference>
<dbReference type="KEGG" id="nsy:104217818"/>
<feature type="region of interest" description="Disordered" evidence="8">
    <location>
        <begin position="219"/>
        <end position="248"/>
    </location>
</feature>
<proteinExistence type="predicted"/>
<evidence type="ECO:0000313" key="12">
    <source>
        <dbReference type="Proteomes" id="UP000189701"/>
    </source>
</evidence>
<dbReference type="PROSITE" id="PS50011">
    <property type="entry name" value="PROTEIN_KINASE_DOM"/>
    <property type="match status" value="1"/>
</dbReference>
<dbReference type="GO" id="GO:0003677">
    <property type="term" value="F:DNA binding"/>
    <property type="evidence" value="ECO:0007669"/>
    <property type="project" value="UniProtKB-KW"/>
</dbReference>
<evidence type="ECO:0000256" key="3">
    <source>
        <dbReference type="ARBA" id="ARBA00023015"/>
    </source>
</evidence>
<dbReference type="AlphaFoldDB" id="A0A1U7VEG0"/>
<dbReference type="InterPro" id="IPR046959">
    <property type="entry name" value="PRK1-6/SRF4-like"/>
</dbReference>
<sequence length="832" mass="92074">MDSNSTVMDLHATKFAGVHKRKCGKYGAAIKDPIKKKKVWLGSFKTAQEASNAYLAKQSEFAAQLEPVKANQDSSKSKSSASATAQLMQKIPSSLLKPQGSNSTNTTSAAERSKANGKNPFIREIRKDPFQEKQGTRSSSDGCNSNTVTTSNTKAKISLHGIRRQKNGKYGAVIRDPISLKRIWLGTFDTVEEASEAYFSYKSEFDKLCQLGNKENKPKDCGQIQHESPVGASSSLDTASVGRKKRHKTTHIIGVHKNKWGKYTSEITNPITKKKIWLGTFHTAEEASRAYQSKKLEFQKLVSAKEPQSTNKQTHSKQHGKKKLVNGKQSHVNCETFQSGQRIDSCEQSHSISMTRNLLGTSLGTAEEAFHAYHQFKEFDFQCSTKAELQSNVLTDSSGGEKKQEGQVDEDLWMGQWVQVPGGSEVKFSVKLGLPIIDNYGSLLGYILIGLALVVVILLCIYRKRKQKQKKKELSLETMKKVAAFDHGSDRITITSMDQSKKGASNSGFSSAAVSSDESNTAISQSLVVLTSPEMNNGLKFENLLKAPAELLGRGKHGSVYKVMCDNPKMTLAVKRIKDWSISGSEFKKRMQKLDQIRHPNVLPAVAFYSSRQEKLLVYEYQNNGSLLQHLHGFQTGQTFHWSSRLSIAAGVADALAFMHQELQHDRIPHGNLKSSNILLNKNMEPCITEYGLMSSAGISTIQNQAQFPSSSNVFPITDENAEALFKADIYAFGVIMLELLTGKVQNNGLNLASWVVSVLREEWTVEVFDRTLIQEGASEERMVNLLQVAVKCVNHSPEARPSINQVALMISTIRDEDDRSIDVSASTSTVI</sequence>
<evidence type="ECO:0000259" key="10">
    <source>
        <dbReference type="PROSITE" id="PS50011"/>
    </source>
</evidence>
<dbReference type="PANTHER" id="PTHR48007:SF79">
    <property type="entry name" value="(WILD MALAYSIAN BANANA) HYPOTHETICAL PROTEIN"/>
    <property type="match status" value="1"/>
</dbReference>
<dbReference type="SUPFAM" id="SSF54171">
    <property type="entry name" value="DNA-binding domain"/>
    <property type="match status" value="3"/>
</dbReference>
<evidence type="ECO:0000313" key="13">
    <source>
        <dbReference type="RefSeq" id="XP_009766452.1"/>
    </source>
</evidence>
<evidence type="ECO:0000256" key="6">
    <source>
        <dbReference type="ARBA" id="ARBA00023242"/>
    </source>
</evidence>
<dbReference type="SMART" id="SM00380">
    <property type="entry name" value="AP2"/>
    <property type="match status" value="3"/>
</dbReference>
<feature type="domain" description="Protein kinase" evidence="10">
    <location>
        <begin position="546"/>
        <end position="814"/>
    </location>
</feature>
<feature type="compositionally biased region" description="Basic and acidic residues" evidence="8">
    <location>
        <begin position="121"/>
        <end position="135"/>
    </location>
</feature>
<feature type="compositionally biased region" description="Polar residues" evidence="8">
    <location>
        <begin position="136"/>
        <end position="149"/>
    </location>
</feature>
<dbReference type="GO" id="GO:0005524">
    <property type="term" value="F:ATP binding"/>
    <property type="evidence" value="ECO:0007669"/>
    <property type="project" value="UniProtKB-UniRule"/>
</dbReference>
<keyword evidence="7" id="KW-0547">Nucleotide-binding</keyword>
<gene>
    <name evidence="13" type="primary">LOC104217818</name>
</gene>
<dbReference type="eggNOG" id="ENOG502QWBN">
    <property type="taxonomic scope" value="Eukaryota"/>
</dbReference>
<feature type="binding site" evidence="7">
    <location>
        <position position="575"/>
    </location>
    <ligand>
        <name>ATP</name>
        <dbReference type="ChEBI" id="CHEBI:30616"/>
    </ligand>
</feature>
<feature type="transmembrane region" description="Helical" evidence="9">
    <location>
        <begin position="443"/>
        <end position="462"/>
    </location>
</feature>
<name>A0A1U7VEG0_NICSY</name>
<dbReference type="SUPFAM" id="SSF56112">
    <property type="entry name" value="Protein kinase-like (PK-like)"/>
    <property type="match status" value="1"/>
</dbReference>
<dbReference type="Gene3D" id="1.10.510.10">
    <property type="entry name" value="Transferase(Phosphotransferase) domain 1"/>
    <property type="match status" value="1"/>
</dbReference>
<keyword evidence="3" id="KW-0805">Transcription regulation</keyword>
<feature type="region of interest" description="Disordered" evidence="8">
    <location>
        <begin position="66"/>
        <end position="85"/>
    </location>
</feature>
<protein>
    <submittedName>
        <fullName evidence="13">Uncharacterized protein LOC104217818</fullName>
    </submittedName>
</protein>
<evidence type="ECO:0000256" key="9">
    <source>
        <dbReference type="SAM" id="Phobius"/>
    </source>
</evidence>
<dbReference type="InterPro" id="IPR000719">
    <property type="entry name" value="Prot_kinase_dom"/>
</dbReference>
<dbReference type="InterPro" id="IPR016177">
    <property type="entry name" value="DNA-bd_dom_sf"/>
</dbReference>
<dbReference type="GO" id="GO:0004672">
    <property type="term" value="F:protein kinase activity"/>
    <property type="evidence" value="ECO:0007669"/>
    <property type="project" value="InterPro"/>
</dbReference>
<keyword evidence="6" id="KW-0539">Nucleus</keyword>
<dbReference type="InterPro" id="IPR036955">
    <property type="entry name" value="AP2/ERF_dom_sf"/>
</dbReference>
<evidence type="ECO:0000259" key="11">
    <source>
        <dbReference type="PROSITE" id="PS51032"/>
    </source>
</evidence>
<feature type="region of interest" description="Disordered" evidence="8">
    <location>
        <begin position="92"/>
        <end position="149"/>
    </location>
</feature>
<dbReference type="PANTHER" id="PTHR48007">
    <property type="entry name" value="LEUCINE-RICH REPEAT RECEPTOR-LIKE PROTEIN KINASE PXC1"/>
    <property type="match status" value="1"/>
</dbReference>
<dbReference type="CDD" id="cd00018">
    <property type="entry name" value="AP2"/>
    <property type="match status" value="3"/>
</dbReference>
<feature type="domain" description="AP2/ERF" evidence="11">
    <location>
        <begin position="251"/>
        <end position="313"/>
    </location>
</feature>
<dbReference type="RefSeq" id="XP_009766452.1">
    <property type="nucleotide sequence ID" value="XM_009768150.1"/>
</dbReference>
<dbReference type="GO" id="GO:0003700">
    <property type="term" value="F:DNA-binding transcription factor activity"/>
    <property type="evidence" value="ECO:0007669"/>
    <property type="project" value="InterPro"/>
</dbReference>
<keyword evidence="12" id="KW-1185">Reference proteome</keyword>
<feature type="domain" description="AP2/ERF" evidence="11">
    <location>
        <begin position="158"/>
        <end position="218"/>
    </location>
</feature>
<keyword evidence="5" id="KW-0804">Transcription</keyword>
<dbReference type="Gene3D" id="3.30.200.20">
    <property type="entry name" value="Phosphorylase Kinase, domain 1"/>
    <property type="match status" value="1"/>
</dbReference>